<dbReference type="RefSeq" id="WP_024749562.1">
    <property type="nucleotide sequence ID" value="NZ_ADVE02000001.1"/>
</dbReference>
<gene>
    <name evidence="2" type="ORF">CQW49_16910</name>
</gene>
<organism evidence="2 3">
    <name type="scientific">Methylosinus trichosporium (strain ATCC 35070 / NCIMB 11131 / UNIQEM 75 / OB3b)</name>
    <dbReference type="NCBI Taxonomy" id="595536"/>
    <lineage>
        <taxon>Bacteria</taxon>
        <taxon>Pseudomonadati</taxon>
        <taxon>Pseudomonadota</taxon>
        <taxon>Alphaproteobacteria</taxon>
        <taxon>Hyphomicrobiales</taxon>
        <taxon>Methylocystaceae</taxon>
        <taxon>Methylosinus</taxon>
    </lineage>
</organism>
<accession>A0A2D2D343</accession>
<feature type="region of interest" description="Disordered" evidence="1">
    <location>
        <begin position="144"/>
        <end position="172"/>
    </location>
</feature>
<dbReference type="STRING" id="595536.GCA_000178815_01800"/>
<proteinExistence type="predicted"/>
<evidence type="ECO:0008006" key="4">
    <source>
        <dbReference type="Google" id="ProtNLM"/>
    </source>
</evidence>
<dbReference type="Proteomes" id="UP000230709">
    <property type="component" value="Chromosome"/>
</dbReference>
<keyword evidence="3" id="KW-1185">Reference proteome</keyword>
<name>A0A2D2D343_METT3</name>
<protein>
    <recommendedName>
        <fullName evidence="4">Xanthine dehydrogenase</fullName>
    </recommendedName>
</protein>
<dbReference type="AlphaFoldDB" id="A0A2D2D343"/>
<reference evidence="3" key="1">
    <citation type="submission" date="2017-10" db="EMBL/GenBank/DDBJ databases">
        <title>Completed PacBio SMRT sequence of Methylosinus trichosporium OB3b reveals presence of a third large plasmid.</title>
        <authorList>
            <person name="Charles T.C."/>
            <person name="Lynch M.D.J."/>
            <person name="Heil J.R."/>
            <person name="Cheng J."/>
        </authorList>
    </citation>
    <scope>NUCLEOTIDE SEQUENCE [LARGE SCALE GENOMIC DNA]</scope>
    <source>
        <strain evidence="3">OB3b</strain>
    </source>
</reference>
<evidence type="ECO:0000313" key="2">
    <source>
        <dbReference type="EMBL" id="ATQ69376.1"/>
    </source>
</evidence>
<dbReference type="EMBL" id="CP023737">
    <property type="protein sequence ID" value="ATQ69376.1"/>
    <property type="molecule type" value="Genomic_DNA"/>
</dbReference>
<feature type="compositionally biased region" description="Basic and acidic residues" evidence="1">
    <location>
        <begin position="144"/>
        <end position="154"/>
    </location>
</feature>
<dbReference type="KEGG" id="mtw:CQW49_16910"/>
<evidence type="ECO:0000256" key="1">
    <source>
        <dbReference type="SAM" id="MobiDB-lite"/>
    </source>
</evidence>
<sequence>MSDRHSCVLILGIGETASAIARELFLADHIVALHQAAPPPDLRRKMTFSDAWFDGSSVLEGVEARRADLVAEFMLGLRSRMFVPVLTHPLQQILERWPWEVVVDAEMAPRREPFGVRNLAGLTIGVSPGSVAGESCDLVVDAHGKDPGAIRRPGEGPGPAAEPEPGESEPARAPVSGIFSMIKDIGNVVEAGEAFGMIDGTPALAPYAGRIRGIIKHGRAVAAGTPLADIAASTAAQVAGMTPRNRLIARGVAFAIEMQAEGWTPFSWDALNEGGSGFTS</sequence>
<evidence type="ECO:0000313" key="3">
    <source>
        <dbReference type="Proteomes" id="UP000230709"/>
    </source>
</evidence>